<evidence type="ECO:0000256" key="6">
    <source>
        <dbReference type="ARBA" id="ARBA00023186"/>
    </source>
</evidence>
<evidence type="ECO:0000256" key="8">
    <source>
        <dbReference type="ARBA" id="ARBA00037071"/>
    </source>
</evidence>
<organism evidence="12 13">
    <name type="scientific">Splendidivirga corallicola</name>
    <dbReference type="NCBI Taxonomy" id="3051826"/>
    <lineage>
        <taxon>Bacteria</taxon>
        <taxon>Pseudomonadati</taxon>
        <taxon>Bacteroidota</taxon>
        <taxon>Cytophagia</taxon>
        <taxon>Cytophagales</taxon>
        <taxon>Splendidivirgaceae</taxon>
        <taxon>Splendidivirga</taxon>
    </lineage>
</organism>
<proteinExistence type="inferred from homology"/>
<feature type="domain" description="PPIase FKBP-type" evidence="11">
    <location>
        <begin position="7"/>
        <end position="101"/>
    </location>
</feature>
<keyword evidence="4" id="KW-0963">Cytoplasm</keyword>
<dbReference type="PROSITE" id="PS50059">
    <property type="entry name" value="FKBP_PPIASE"/>
    <property type="match status" value="1"/>
</dbReference>
<evidence type="ECO:0000256" key="10">
    <source>
        <dbReference type="RuleBase" id="RU003915"/>
    </source>
</evidence>
<dbReference type="PANTHER" id="PTHR47861">
    <property type="entry name" value="FKBP-TYPE PEPTIDYL-PROLYL CIS-TRANS ISOMERASE SLYD"/>
    <property type="match status" value="1"/>
</dbReference>
<name>A0ABT8KRY0_9BACT</name>
<dbReference type="SUPFAM" id="SSF54534">
    <property type="entry name" value="FKBP-like"/>
    <property type="match status" value="1"/>
</dbReference>
<keyword evidence="7 9" id="KW-0413">Isomerase</keyword>
<evidence type="ECO:0000256" key="2">
    <source>
        <dbReference type="ARBA" id="ARBA00004496"/>
    </source>
</evidence>
<evidence type="ECO:0000313" key="12">
    <source>
        <dbReference type="EMBL" id="MDN5203173.1"/>
    </source>
</evidence>
<dbReference type="InterPro" id="IPR046357">
    <property type="entry name" value="PPIase_dom_sf"/>
</dbReference>
<comment type="caution">
    <text evidence="12">The sequence shown here is derived from an EMBL/GenBank/DDBJ whole genome shotgun (WGS) entry which is preliminary data.</text>
</comment>
<dbReference type="InterPro" id="IPR001179">
    <property type="entry name" value="PPIase_FKBP_dom"/>
</dbReference>
<comment type="similarity">
    <text evidence="3 10">Belongs to the FKBP-type PPIase family.</text>
</comment>
<dbReference type="EMBL" id="JAUJEA010000006">
    <property type="protein sequence ID" value="MDN5203173.1"/>
    <property type="molecule type" value="Genomic_DNA"/>
</dbReference>
<gene>
    <name evidence="12" type="ORF">QQ008_17420</name>
</gene>
<reference evidence="12" key="1">
    <citation type="submission" date="2023-06" db="EMBL/GenBank/DDBJ databases">
        <title>Genomic of Parafulvivirga corallium.</title>
        <authorList>
            <person name="Wang G."/>
        </authorList>
    </citation>
    <scope>NUCLEOTIDE SEQUENCE</scope>
    <source>
        <strain evidence="12">BMA10</strain>
    </source>
</reference>
<keyword evidence="13" id="KW-1185">Reference proteome</keyword>
<dbReference type="Gene3D" id="3.10.50.40">
    <property type="match status" value="1"/>
</dbReference>
<evidence type="ECO:0000313" key="13">
    <source>
        <dbReference type="Proteomes" id="UP001172082"/>
    </source>
</evidence>
<evidence type="ECO:0000256" key="3">
    <source>
        <dbReference type="ARBA" id="ARBA00006577"/>
    </source>
</evidence>
<evidence type="ECO:0000256" key="4">
    <source>
        <dbReference type="ARBA" id="ARBA00022490"/>
    </source>
</evidence>
<evidence type="ECO:0000256" key="5">
    <source>
        <dbReference type="ARBA" id="ARBA00023110"/>
    </source>
</evidence>
<dbReference type="GO" id="GO:0016853">
    <property type="term" value="F:isomerase activity"/>
    <property type="evidence" value="ECO:0007669"/>
    <property type="project" value="UniProtKB-KW"/>
</dbReference>
<dbReference type="RefSeq" id="WP_346753195.1">
    <property type="nucleotide sequence ID" value="NZ_JAUJEA010000006.1"/>
</dbReference>
<dbReference type="PANTHER" id="PTHR47861:SF3">
    <property type="entry name" value="FKBP-TYPE PEPTIDYL-PROLYL CIS-TRANS ISOMERASE SLYD"/>
    <property type="match status" value="1"/>
</dbReference>
<comment type="subcellular location">
    <subcellularLocation>
        <location evidence="2">Cytoplasm</location>
    </subcellularLocation>
</comment>
<sequence length="142" mass="15863">MKEVKLNDTIKVHYTGKLNNGNIFDSSENREPLQFIAGQDGIIQGFNDAVLGMKLNETKTVTIPSEQAYGARKEEFVQEVSRAQLPPDMQPKIGDELMAQAENGQSQKVKVIDVTEESVKIDYNHPLAGEDLTFEIKVVEIQ</sequence>
<keyword evidence="6" id="KW-0143">Chaperone</keyword>
<evidence type="ECO:0000259" key="11">
    <source>
        <dbReference type="PROSITE" id="PS50059"/>
    </source>
</evidence>
<evidence type="ECO:0000256" key="7">
    <source>
        <dbReference type="ARBA" id="ARBA00023235"/>
    </source>
</evidence>
<evidence type="ECO:0000256" key="1">
    <source>
        <dbReference type="ARBA" id="ARBA00000971"/>
    </source>
</evidence>
<keyword evidence="5 9" id="KW-0697">Rotamase</keyword>
<accession>A0ABT8KRY0</accession>
<protein>
    <recommendedName>
        <fullName evidence="10">Peptidyl-prolyl cis-trans isomerase</fullName>
        <ecNumber evidence="10">5.2.1.8</ecNumber>
    </recommendedName>
</protein>
<dbReference type="Proteomes" id="UP001172082">
    <property type="component" value="Unassembled WGS sequence"/>
</dbReference>
<comment type="catalytic activity">
    <reaction evidence="1 9 10">
        <text>[protein]-peptidylproline (omega=180) = [protein]-peptidylproline (omega=0)</text>
        <dbReference type="Rhea" id="RHEA:16237"/>
        <dbReference type="Rhea" id="RHEA-COMP:10747"/>
        <dbReference type="Rhea" id="RHEA-COMP:10748"/>
        <dbReference type="ChEBI" id="CHEBI:83833"/>
        <dbReference type="ChEBI" id="CHEBI:83834"/>
        <dbReference type="EC" id="5.2.1.8"/>
    </reaction>
</comment>
<dbReference type="EC" id="5.2.1.8" evidence="10"/>
<evidence type="ECO:0000256" key="9">
    <source>
        <dbReference type="PROSITE-ProRule" id="PRU00277"/>
    </source>
</evidence>
<dbReference type="Pfam" id="PF00254">
    <property type="entry name" value="FKBP_C"/>
    <property type="match status" value="1"/>
</dbReference>
<comment type="function">
    <text evidence="8">Also involved in hydrogenase metallocenter assembly, probably by participating in the nickel insertion step. This function in hydrogenase biosynthesis requires chaperone activity and the presence of the metal-binding domain, but not PPIase activity.</text>
</comment>